<dbReference type="InterPro" id="IPR002933">
    <property type="entry name" value="Peptidase_M20"/>
</dbReference>
<dbReference type="GO" id="GO:0009089">
    <property type="term" value="P:lysine biosynthetic process via diaminopimelate"/>
    <property type="evidence" value="ECO:0007669"/>
    <property type="project" value="UniProtKB-UniPathway"/>
</dbReference>
<dbReference type="AlphaFoldDB" id="A0A4R2P4C9"/>
<dbReference type="InterPro" id="IPR050072">
    <property type="entry name" value="Peptidase_M20A"/>
</dbReference>
<evidence type="ECO:0000256" key="2">
    <source>
        <dbReference type="ARBA" id="ARBA00001947"/>
    </source>
</evidence>
<dbReference type="PROSITE" id="PS00759">
    <property type="entry name" value="ARGE_DAPE_CPG2_2"/>
    <property type="match status" value="1"/>
</dbReference>
<comment type="pathway">
    <text evidence="3">Amino-acid biosynthesis; L-lysine biosynthesis via DAP pathway; LL-2,6-diaminopimelate from (S)-tetrahydrodipicolinate (succinylase route): step 3/3.</text>
</comment>
<name>A0A4R2P4C9_9BACL</name>
<evidence type="ECO:0000259" key="12">
    <source>
        <dbReference type="Pfam" id="PF07687"/>
    </source>
</evidence>
<comment type="caution">
    <text evidence="13">The sequence shown here is derived from an EMBL/GenBank/DDBJ whole genome shotgun (WGS) entry which is preliminary data.</text>
</comment>
<dbReference type="OrthoDB" id="9792335at2"/>
<evidence type="ECO:0000256" key="7">
    <source>
        <dbReference type="ARBA" id="ARBA00022723"/>
    </source>
</evidence>
<dbReference type="EMBL" id="SLXK01000009">
    <property type="protein sequence ID" value="TCP29593.1"/>
    <property type="molecule type" value="Genomic_DNA"/>
</dbReference>
<comment type="catalytic activity">
    <reaction evidence="11">
        <text>N-succinyl-(2S,6S)-2,6-diaminopimelate + H2O = (2S,6S)-2,6-diaminopimelate + succinate</text>
        <dbReference type="Rhea" id="RHEA:22608"/>
        <dbReference type="ChEBI" id="CHEBI:15377"/>
        <dbReference type="ChEBI" id="CHEBI:30031"/>
        <dbReference type="ChEBI" id="CHEBI:57609"/>
        <dbReference type="ChEBI" id="CHEBI:58087"/>
        <dbReference type="EC" id="3.5.1.18"/>
    </reaction>
</comment>
<dbReference type="EC" id="3.5.1.18" evidence="5"/>
<gene>
    <name evidence="13" type="ORF">EV207_10947</name>
</gene>
<dbReference type="PANTHER" id="PTHR43808">
    <property type="entry name" value="ACETYLORNITHINE DEACETYLASE"/>
    <property type="match status" value="1"/>
</dbReference>
<dbReference type="InterPro" id="IPR010182">
    <property type="entry name" value="ArgE/DapE"/>
</dbReference>
<evidence type="ECO:0000313" key="13">
    <source>
        <dbReference type="EMBL" id="TCP29593.1"/>
    </source>
</evidence>
<dbReference type="InterPro" id="IPR001261">
    <property type="entry name" value="ArgE/DapE_CS"/>
</dbReference>
<keyword evidence="7" id="KW-0479">Metal-binding</keyword>
<reference evidence="13 14" key="1">
    <citation type="submission" date="2019-03" db="EMBL/GenBank/DDBJ databases">
        <title>Genomic Encyclopedia of Type Strains, Phase IV (KMG-IV): sequencing the most valuable type-strain genomes for metagenomic binning, comparative biology and taxonomic classification.</title>
        <authorList>
            <person name="Goeker M."/>
        </authorList>
    </citation>
    <scope>NUCLEOTIDE SEQUENCE [LARGE SCALE GENOMIC DNA]</scope>
    <source>
        <strain evidence="13 14">DSM 19377</strain>
    </source>
</reference>
<comment type="cofactor">
    <cofactor evidence="1">
        <name>Co(2+)</name>
        <dbReference type="ChEBI" id="CHEBI:48828"/>
    </cofactor>
</comment>
<dbReference type="Gene3D" id="3.30.70.360">
    <property type="match status" value="1"/>
</dbReference>
<comment type="similarity">
    <text evidence="4">Belongs to the peptidase M20A family.</text>
</comment>
<dbReference type="RefSeq" id="WP_132745590.1">
    <property type="nucleotide sequence ID" value="NZ_SLXK01000009.1"/>
</dbReference>
<evidence type="ECO:0000256" key="6">
    <source>
        <dbReference type="ARBA" id="ARBA00016853"/>
    </source>
</evidence>
<accession>A0A4R2P4C9</accession>
<keyword evidence="14" id="KW-1185">Reference proteome</keyword>
<organism evidence="13 14">
    <name type="scientific">Scopulibacillus darangshiensis</name>
    <dbReference type="NCBI Taxonomy" id="442528"/>
    <lineage>
        <taxon>Bacteria</taxon>
        <taxon>Bacillati</taxon>
        <taxon>Bacillota</taxon>
        <taxon>Bacilli</taxon>
        <taxon>Bacillales</taxon>
        <taxon>Sporolactobacillaceae</taxon>
        <taxon>Scopulibacillus</taxon>
    </lineage>
</organism>
<proteinExistence type="inferred from homology"/>
<dbReference type="SUPFAM" id="SSF55031">
    <property type="entry name" value="Bacterial exopeptidase dimerisation domain"/>
    <property type="match status" value="1"/>
</dbReference>
<dbReference type="NCBIfam" id="TIGR01910">
    <property type="entry name" value="DapE-ArgE"/>
    <property type="match status" value="1"/>
</dbReference>
<dbReference type="InterPro" id="IPR011650">
    <property type="entry name" value="Peptidase_M20_dimer"/>
</dbReference>
<feature type="domain" description="Peptidase M20 dimerisation" evidence="12">
    <location>
        <begin position="192"/>
        <end position="321"/>
    </location>
</feature>
<dbReference type="SUPFAM" id="SSF53187">
    <property type="entry name" value="Zn-dependent exopeptidases"/>
    <property type="match status" value="1"/>
</dbReference>
<evidence type="ECO:0000256" key="8">
    <source>
        <dbReference type="ARBA" id="ARBA00022801"/>
    </source>
</evidence>
<dbReference type="UniPathway" id="UPA00034">
    <property type="reaction ID" value="UER00021"/>
</dbReference>
<dbReference type="PANTHER" id="PTHR43808:SF32">
    <property type="entry name" value="ARGE_DAPE-RELATED DEACYLASE"/>
    <property type="match status" value="1"/>
</dbReference>
<evidence type="ECO:0000256" key="3">
    <source>
        <dbReference type="ARBA" id="ARBA00005130"/>
    </source>
</evidence>
<evidence type="ECO:0000256" key="1">
    <source>
        <dbReference type="ARBA" id="ARBA00001941"/>
    </source>
</evidence>
<dbReference type="GO" id="GO:0046872">
    <property type="term" value="F:metal ion binding"/>
    <property type="evidence" value="ECO:0007669"/>
    <property type="project" value="UniProtKB-KW"/>
</dbReference>
<sequence>MHQSREAIKRQVLAAVEEHQSELINLCSELIQFPSENPPGDSGPINRMIHDYLSKNGMEAVWHEAGDKMWNLAAETGSEEGKTLVYCGHTDVVPAGDRTKWDFDPFSGEVKDGWMLGRGASDMKGGLAGILFAAALLNRLGIELPGKLVLAIVPDEETGGDLGVPWLLERGLVKGDGCLIAEPSTPLNPTLGQKGACWFELTVKGAPGHGSLAPLSGVNAITQMVQAIERLQSIWDIDVHIPEEVKPITAITKKYMADTKNYEEVVEHVTVNIGTIQGGTKSNVVPDQCTIEVDCRLPFGITPNDILQYVQQELNDLDLDYDLRPFGFQSIANFTSPEDPICQSVVNTIADVTGEEAYGVMQWASSDARHFRDYDIPVLQYGPAYLPTIHGFNERVKVEDIIRCAKVYALTAIDFLFESASE</sequence>
<dbReference type="Pfam" id="PF01546">
    <property type="entry name" value="Peptidase_M20"/>
    <property type="match status" value="1"/>
</dbReference>
<keyword evidence="8" id="KW-0378">Hydrolase</keyword>
<evidence type="ECO:0000256" key="9">
    <source>
        <dbReference type="ARBA" id="ARBA00022833"/>
    </source>
</evidence>
<evidence type="ECO:0000313" key="14">
    <source>
        <dbReference type="Proteomes" id="UP000295416"/>
    </source>
</evidence>
<dbReference type="Proteomes" id="UP000295416">
    <property type="component" value="Unassembled WGS sequence"/>
</dbReference>
<dbReference type="GO" id="GO:0009014">
    <property type="term" value="F:succinyl-diaminopimelate desuccinylase activity"/>
    <property type="evidence" value="ECO:0007669"/>
    <property type="project" value="UniProtKB-EC"/>
</dbReference>
<protein>
    <recommendedName>
        <fullName evidence="6">Probable succinyl-diaminopimelate desuccinylase</fullName>
        <ecNumber evidence="5">3.5.1.18</ecNumber>
    </recommendedName>
</protein>
<comment type="cofactor">
    <cofactor evidence="2">
        <name>Zn(2+)</name>
        <dbReference type="ChEBI" id="CHEBI:29105"/>
    </cofactor>
</comment>
<keyword evidence="10" id="KW-0170">Cobalt</keyword>
<evidence type="ECO:0000256" key="10">
    <source>
        <dbReference type="ARBA" id="ARBA00023285"/>
    </source>
</evidence>
<dbReference type="Pfam" id="PF07687">
    <property type="entry name" value="M20_dimer"/>
    <property type="match status" value="1"/>
</dbReference>
<evidence type="ECO:0000256" key="5">
    <source>
        <dbReference type="ARBA" id="ARBA00011921"/>
    </source>
</evidence>
<keyword evidence="9" id="KW-0862">Zinc</keyword>
<dbReference type="Gene3D" id="3.40.630.10">
    <property type="entry name" value="Zn peptidases"/>
    <property type="match status" value="2"/>
</dbReference>
<evidence type="ECO:0000256" key="11">
    <source>
        <dbReference type="ARBA" id="ARBA00051301"/>
    </source>
</evidence>
<evidence type="ECO:0000256" key="4">
    <source>
        <dbReference type="ARBA" id="ARBA00006247"/>
    </source>
</evidence>
<dbReference type="InterPro" id="IPR036264">
    <property type="entry name" value="Bact_exopeptidase_dim_dom"/>
</dbReference>